<proteinExistence type="predicted"/>
<evidence type="ECO:0000256" key="1">
    <source>
        <dbReference type="SAM" id="SignalP"/>
    </source>
</evidence>
<evidence type="ECO:0000313" key="4">
    <source>
        <dbReference type="Proteomes" id="UP000438914"/>
    </source>
</evidence>
<dbReference type="Pfam" id="PF07523">
    <property type="entry name" value="Big_3"/>
    <property type="match status" value="1"/>
</dbReference>
<evidence type="ECO:0000313" key="3">
    <source>
        <dbReference type="EMBL" id="MST83233.1"/>
    </source>
</evidence>
<dbReference type="Gene3D" id="2.60.40.3630">
    <property type="match status" value="1"/>
</dbReference>
<organism evidence="3 4">
    <name type="scientific">Hallella mizrahii</name>
    <dbReference type="NCBI Taxonomy" id="2606637"/>
    <lineage>
        <taxon>Bacteria</taxon>
        <taxon>Pseudomonadati</taxon>
        <taxon>Bacteroidota</taxon>
        <taxon>Bacteroidia</taxon>
        <taxon>Bacteroidales</taxon>
        <taxon>Prevotellaceae</taxon>
        <taxon>Hallella</taxon>
    </lineage>
</organism>
<keyword evidence="1" id="KW-0732">Signal</keyword>
<sequence length="605" mass="66436">MRYFKHIAKALCMTALGVMALTGCEGADQYGIDSPDWIKDKIDSINNAKQPHEEVLEGMQEDVYTIGKTDFSSGFWSVFSKYYVIGENQKWNAQFNLNLNPDDNTYFKNFAVVITNDCDRGATDYKEYGAIRFDATGDSATYNSQWGSDYYKLPFKFTTSTQLLSPEDNKDANMQKLGGKVTLTVDRSRKDSFVVKMTNGAVTKTYTQPYALKNMNPDASDTNIRCFLVPEGSYIDFLSTNIVPIGGLTSAEDKQPLSMTLNNVPDEVDLGTSLDDAMQNVSAEVTYEEGVKKTIPASELYFSAINDMNVAGEKTLTVIYNKTFKGEASAKPIVAYATFKVVQQIASIKITKQPTRTTYYFYKPAATEAMGDRTMAFDPTGMEVTATYKNGETDVLDNSKLKFSAVAASAGKKAVTITTANGKEAKLMVTVKESASSAAAFTPNLIGLEDNTTGWWTAFSDDVKVPAGETRSFSFTNYTDGKNNWDNFVTILRNADKKEYGVVRADNYGWGNGYDACQHDATGAADWAGWLAAMNGAKVTVYVTNCNNGTADVQAVMKGTDGKTYTLYYLGINTVDPADLYVAFTADHCHLVAGTSGAKRHVHRR</sequence>
<dbReference type="AlphaFoldDB" id="A0A7K0KBD4"/>
<name>A0A7K0KBD4_9BACT</name>
<feature type="signal peptide" evidence="1">
    <location>
        <begin position="1"/>
        <end position="20"/>
    </location>
</feature>
<protein>
    <recommendedName>
        <fullName evidence="2">Ig-like domain-containing protein</fullName>
    </recommendedName>
</protein>
<accession>A0A7K0KBD4</accession>
<comment type="caution">
    <text evidence="3">The sequence shown here is derived from an EMBL/GenBank/DDBJ whole genome shotgun (WGS) entry which is preliminary data.</text>
</comment>
<gene>
    <name evidence="3" type="ORF">FYJ73_00765</name>
</gene>
<dbReference type="EMBL" id="VUNG01000001">
    <property type="protein sequence ID" value="MST83233.1"/>
    <property type="molecule type" value="Genomic_DNA"/>
</dbReference>
<keyword evidence="4" id="KW-1185">Reference proteome</keyword>
<dbReference type="InterPro" id="IPR022038">
    <property type="entry name" value="Ig-like_bact"/>
</dbReference>
<dbReference type="PROSITE" id="PS51257">
    <property type="entry name" value="PROKAR_LIPOPROTEIN"/>
    <property type="match status" value="1"/>
</dbReference>
<reference evidence="3 4" key="1">
    <citation type="submission" date="2019-08" db="EMBL/GenBank/DDBJ databases">
        <title>In-depth cultivation of the pig gut microbiome towards novel bacterial diversity and tailored functional studies.</title>
        <authorList>
            <person name="Wylensek D."/>
            <person name="Hitch T.C.A."/>
            <person name="Clavel T."/>
        </authorList>
    </citation>
    <scope>NUCLEOTIDE SEQUENCE [LARGE SCALE GENOMIC DNA]</scope>
    <source>
        <strain evidence="3 4">LKV-178-WT-2A</strain>
    </source>
</reference>
<dbReference type="RefSeq" id="WP_154532618.1">
    <property type="nucleotide sequence ID" value="NZ_VUNG01000001.1"/>
</dbReference>
<feature type="domain" description="Ig-like" evidence="2">
    <location>
        <begin position="376"/>
        <end position="431"/>
    </location>
</feature>
<dbReference type="Proteomes" id="UP000438914">
    <property type="component" value="Unassembled WGS sequence"/>
</dbReference>
<feature type="chain" id="PRO_5029601000" description="Ig-like domain-containing protein" evidence="1">
    <location>
        <begin position="21"/>
        <end position="605"/>
    </location>
</feature>
<evidence type="ECO:0000259" key="2">
    <source>
        <dbReference type="Pfam" id="PF07523"/>
    </source>
</evidence>